<reference evidence="1 2" key="1">
    <citation type="submission" date="2020-06" db="EMBL/GenBank/DDBJ databases">
        <title>Description of novel acetic acid bacteria.</title>
        <authorList>
            <person name="Sombolestani A."/>
        </authorList>
    </citation>
    <scope>NUCLEOTIDE SEQUENCE [LARGE SCALE GENOMIC DNA]</scope>
    <source>
        <strain evidence="1 2">LMG 31431</strain>
    </source>
</reference>
<organism evidence="1 2">
    <name type="scientific">Nguyenibacter vanlangensis</name>
    <dbReference type="NCBI Taxonomy" id="1216886"/>
    <lineage>
        <taxon>Bacteria</taxon>
        <taxon>Pseudomonadati</taxon>
        <taxon>Pseudomonadota</taxon>
        <taxon>Alphaproteobacteria</taxon>
        <taxon>Acetobacterales</taxon>
        <taxon>Acetobacteraceae</taxon>
        <taxon>Nguyenibacter</taxon>
    </lineage>
</organism>
<name>A0A7Y7IZ90_9PROT</name>
<dbReference type="Gene3D" id="3.40.50.1010">
    <property type="entry name" value="5'-nuclease"/>
    <property type="match status" value="1"/>
</dbReference>
<evidence type="ECO:0000313" key="2">
    <source>
        <dbReference type="Proteomes" id="UP000534870"/>
    </source>
</evidence>
<evidence type="ECO:0000313" key="1">
    <source>
        <dbReference type="EMBL" id="NVN12980.1"/>
    </source>
</evidence>
<dbReference type="Proteomes" id="UP000534870">
    <property type="component" value="Unassembled WGS sequence"/>
</dbReference>
<protein>
    <submittedName>
        <fullName evidence="1">Type II toxin-antitoxin system VapC family toxin</fullName>
    </submittedName>
</protein>
<dbReference type="EMBL" id="JABXXP010000674">
    <property type="protein sequence ID" value="NVN12980.1"/>
    <property type="molecule type" value="Genomic_DNA"/>
</dbReference>
<comment type="caution">
    <text evidence="1">The sequence shown here is derived from an EMBL/GenBank/DDBJ whole genome shotgun (WGS) entry which is preliminary data.</text>
</comment>
<sequence length="143" mass="15185">MYFDSQALTALLSDEALARKLAPAIQADWKRMTTPLAVVETVLALGKPHEPGKTHAETQDAVASFLDAHDIELRDMPPGSKLVPLAGEAAGNIAAPDVVHCLNAACAAYYEMEMFRIDDALAALPGLPGLQSRDTTGDVDSEI</sequence>
<dbReference type="AlphaFoldDB" id="A0A7Y7IZ90"/>
<gene>
    <name evidence="1" type="ORF">HUK84_17905</name>
</gene>
<proteinExistence type="predicted"/>
<dbReference type="RefSeq" id="WP_176641454.1">
    <property type="nucleotide sequence ID" value="NZ_JABXXP010000674.1"/>
</dbReference>
<dbReference type="CDD" id="cd09871">
    <property type="entry name" value="PIN_MtVapC28-VapC30-like"/>
    <property type="match status" value="1"/>
</dbReference>
<accession>A0A7Y7IZ90</accession>